<feature type="chain" id="PRO_5040290288" evidence="4">
    <location>
        <begin position="19"/>
        <end position="422"/>
    </location>
</feature>
<feature type="domain" description="LysM" evidence="5">
    <location>
        <begin position="47"/>
        <end position="94"/>
    </location>
</feature>
<keyword evidence="1" id="KW-0147">Chitin-binding</keyword>
<sequence>MANRALLLLAGLATLVVSEPIRWRGVPVETAAVARRQGQGVPDDCTFFDTATSADQDCEYFASLWGITVKDFIAWNPSVGADCSGIQVGQQYCVERNYGIPVPSSTTSGGSTGPTGTVPSPVQDGIIKTCTGYYKAVTGDDCSKIVAKFGTFTFADFLAWNPAVGETCGGLWLDYYYCVATPEKPTGTKSSSAPAPTSSVPSPVQDGITPQCKTYYKAVSGDDCSKIVAKYGTFTFADFLKWNPAVGDTCSGLWLDYYYCVGVAETPTQKPTTTSKTTTSVPTQTGIVKDCQRWYQAVSGDTCAGIVSKFGTFTLSQFLQWNPAVGASCSTLLPGYNYCIGVTGTPTQPPQPSTTACAGAPTPTQPGAVCPCKKWHMVVSGNTCDSIEKQYGITAAQFNKWNPQVGATCTTLWLGYNVCVSA</sequence>
<organism evidence="6 7">
    <name type="scientific">Trichoderma cornu-damae</name>
    <dbReference type="NCBI Taxonomy" id="654480"/>
    <lineage>
        <taxon>Eukaryota</taxon>
        <taxon>Fungi</taxon>
        <taxon>Dikarya</taxon>
        <taxon>Ascomycota</taxon>
        <taxon>Pezizomycotina</taxon>
        <taxon>Sordariomycetes</taxon>
        <taxon>Hypocreomycetidae</taxon>
        <taxon>Hypocreales</taxon>
        <taxon>Hypocreaceae</taxon>
        <taxon>Trichoderma</taxon>
    </lineage>
</organism>
<protein>
    <submittedName>
        <fullName evidence="6">LysM domain-containing protein</fullName>
    </submittedName>
</protein>
<name>A0A9P8QMU1_9HYPO</name>
<dbReference type="AlphaFoldDB" id="A0A9P8QMU1"/>
<dbReference type="PROSITE" id="PS51782">
    <property type="entry name" value="LYSM"/>
    <property type="match status" value="5"/>
</dbReference>
<evidence type="ECO:0000313" key="7">
    <source>
        <dbReference type="Proteomes" id="UP000827724"/>
    </source>
</evidence>
<dbReference type="PANTHER" id="PTHR34997">
    <property type="entry name" value="AM15"/>
    <property type="match status" value="1"/>
</dbReference>
<keyword evidence="7" id="KW-1185">Reference proteome</keyword>
<dbReference type="Pfam" id="PF01476">
    <property type="entry name" value="LysM"/>
    <property type="match status" value="3"/>
</dbReference>
<gene>
    <name evidence="6" type="ORF">Trco_004573</name>
</gene>
<feature type="signal peptide" evidence="4">
    <location>
        <begin position="1"/>
        <end position="18"/>
    </location>
</feature>
<feature type="domain" description="LysM" evidence="5">
    <location>
        <begin position="214"/>
        <end position="261"/>
    </location>
</feature>
<dbReference type="CDD" id="cd00118">
    <property type="entry name" value="LysM"/>
    <property type="match status" value="3"/>
</dbReference>
<dbReference type="SUPFAM" id="SSF54106">
    <property type="entry name" value="LysM domain"/>
    <property type="match status" value="3"/>
</dbReference>
<feature type="domain" description="LysM" evidence="5">
    <location>
        <begin position="293"/>
        <end position="340"/>
    </location>
</feature>
<feature type="domain" description="LysM" evidence="5">
    <location>
        <begin position="132"/>
        <end position="179"/>
    </location>
</feature>
<evidence type="ECO:0000259" key="5">
    <source>
        <dbReference type="PROSITE" id="PS51782"/>
    </source>
</evidence>
<dbReference type="Proteomes" id="UP000827724">
    <property type="component" value="Unassembled WGS sequence"/>
</dbReference>
<dbReference type="PANTHER" id="PTHR34997:SF1">
    <property type="entry name" value="PEPTIDOGLYCAN-BINDING LYSIN DOMAIN"/>
    <property type="match status" value="1"/>
</dbReference>
<dbReference type="InterPro" id="IPR052210">
    <property type="entry name" value="LysM1-like"/>
</dbReference>
<reference evidence="6" key="1">
    <citation type="submission" date="2021-08" db="EMBL/GenBank/DDBJ databases">
        <title>Chromosome-Level Trichoderma cornu-damae using Hi-C Data.</title>
        <authorList>
            <person name="Kim C.S."/>
        </authorList>
    </citation>
    <scope>NUCLEOTIDE SEQUENCE</scope>
    <source>
        <strain evidence="6">KA19-0412C</strain>
    </source>
</reference>
<dbReference type="GO" id="GO:0008061">
    <property type="term" value="F:chitin binding"/>
    <property type="evidence" value="ECO:0007669"/>
    <property type="project" value="UniProtKB-KW"/>
</dbReference>
<comment type="similarity">
    <text evidence="3">Belongs to the secreted LysM effector family.</text>
</comment>
<dbReference type="EMBL" id="JAIWOZ010000003">
    <property type="protein sequence ID" value="KAH6608260.1"/>
    <property type="molecule type" value="Genomic_DNA"/>
</dbReference>
<accession>A0A9P8QMU1</accession>
<keyword evidence="2" id="KW-0843">Virulence</keyword>
<keyword evidence="4" id="KW-0732">Signal</keyword>
<comment type="caution">
    <text evidence="6">The sequence shown here is derived from an EMBL/GenBank/DDBJ whole genome shotgun (WGS) entry which is preliminary data.</text>
</comment>
<dbReference type="InterPro" id="IPR018392">
    <property type="entry name" value="LysM"/>
</dbReference>
<dbReference type="SMART" id="SM00257">
    <property type="entry name" value="LysM"/>
    <property type="match status" value="5"/>
</dbReference>
<dbReference type="InterPro" id="IPR036779">
    <property type="entry name" value="LysM_dom_sf"/>
</dbReference>
<evidence type="ECO:0000256" key="4">
    <source>
        <dbReference type="SAM" id="SignalP"/>
    </source>
</evidence>
<proteinExistence type="inferred from homology"/>
<evidence type="ECO:0000256" key="3">
    <source>
        <dbReference type="ARBA" id="ARBA00044955"/>
    </source>
</evidence>
<feature type="domain" description="LysM" evidence="5">
    <location>
        <begin position="374"/>
        <end position="420"/>
    </location>
</feature>
<dbReference type="Gene3D" id="3.10.350.10">
    <property type="entry name" value="LysM domain"/>
    <property type="match status" value="5"/>
</dbReference>
<dbReference type="OrthoDB" id="5985073at2759"/>
<evidence type="ECO:0000313" key="6">
    <source>
        <dbReference type="EMBL" id="KAH6608260.1"/>
    </source>
</evidence>
<evidence type="ECO:0000256" key="2">
    <source>
        <dbReference type="ARBA" id="ARBA00023026"/>
    </source>
</evidence>
<evidence type="ECO:0000256" key="1">
    <source>
        <dbReference type="ARBA" id="ARBA00022669"/>
    </source>
</evidence>